<sequence length="301" mass="34244">MNSPNSCPPGSIRWIAILCASLMIVSGCSSTRTAYRYADWGIVWWVEDYVTLTDAQAAQLNAGIDQLRQWHCSRELPRYGRWLESLETDVRQRDLDPDTIAYHQEQLFGFFPPLLDKATPIATDLLASLTDAQVRELAENMEDSQREREEEYLSDSMNETASARAERTEERVERWLGDLNGTQKRIVAEWSEQRGRQTEIWLEGRRKWQLALLEALERRNAPGFAADVERLIKDSEEIRGEEYQAMMVDSRAAMKTLMHDLIEAGNSTHLAHLQNRAAELNSDFEALTCSAGSEIASSASD</sequence>
<protein>
    <submittedName>
        <fullName evidence="3">DUF6279 family lipoprotein</fullName>
    </submittedName>
</protein>
<feature type="compositionally biased region" description="Basic and acidic residues" evidence="1">
    <location>
        <begin position="140"/>
        <end position="151"/>
    </location>
</feature>
<keyword evidence="2" id="KW-0812">Transmembrane</keyword>
<keyword evidence="2" id="KW-0472">Membrane</keyword>
<feature type="transmembrane region" description="Helical" evidence="2">
    <location>
        <begin position="12"/>
        <end position="29"/>
    </location>
</feature>
<reference evidence="3 4" key="1">
    <citation type="submission" date="2023-05" db="EMBL/GenBank/DDBJ databases">
        <title>Marinobacter albus sp. nov., a marine bacterium isolated from sand in a coastal intertidal zone of huludao.</title>
        <authorList>
            <person name="Deng T."/>
        </authorList>
    </citation>
    <scope>NUCLEOTIDE SEQUENCE [LARGE SCALE GENOMIC DNA]</scope>
    <source>
        <strain evidence="3 4">M216</strain>
    </source>
</reference>
<dbReference type="InterPro" id="IPR016875">
    <property type="entry name" value="UCP028200"/>
</dbReference>
<proteinExistence type="predicted"/>
<name>A0ABT7HGU6_9GAMM</name>
<keyword evidence="3" id="KW-0449">Lipoprotein</keyword>
<evidence type="ECO:0000313" key="3">
    <source>
        <dbReference type="EMBL" id="MDK9559257.1"/>
    </source>
</evidence>
<dbReference type="EMBL" id="JASSQD010000003">
    <property type="protein sequence ID" value="MDK9559257.1"/>
    <property type="molecule type" value="Genomic_DNA"/>
</dbReference>
<dbReference type="RefSeq" id="WP_285368889.1">
    <property type="nucleotide sequence ID" value="NZ_JASSQD010000003.1"/>
</dbReference>
<dbReference type="Proteomes" id="UP001223547">
    <property type="component" value="Unassembled WGS sequence"/>
</dbReference>
<evidence type="ECO:0000256" key="2">
    <source>
        <dbReference type="SAM" id="Phobius"/>
    </source>
</evidence>
<evidence type="ECO:0000313" key="4">
    <source>
        <dbReference type="Proteomes" id="UP001223547"/>
    </source>
</evidence>
<organism evidence="3 4">
    <name type="scientific">Marinobacter albus</name>
    <dbReference type="NCBI Taxonomy" id="3030833"/>
    <lineage>
        <taxon>Bacteria</taxon>
        <taxon>Pseudomonadati</taxon>
        <taxon>Pseudomonadota</taxon>
        <taxon>Gammaproteobacteria</taxon>
        <taxon>Pseudomonadales</taxon>
        <taxon>Marinobacteraceae</taxon>
        <taxon>Marinobacter</taxon>
    </lineage>
</organism>
<evidence type="ECO:0000256" key="1">
    <source>
        <dbReference type="SAM" id="MobiDB-lite"/>
    </source>
</evidence>
<dbReference type="PIRSF" id="PIRSF028200">
    <property type="entry name" value="UCP028200"/>
    <property type="match status" value="1"/>
</dbReference>
<keyword evidence="4" id="KW-1185">Reference proteome</keyword>
<feature type="region of interest" description="Disordered" evidence="1">
    <location>
        <begin position="140"/>
        <end position="166"/>
    </location>
</feature>
<comment type="caution">
    <text evidence="3">The sequence shown here is derived from an EMBL/GenBank/DDBJ whole genome shotgun (WGS) entry which is preliminary data.</text>
</comment>
<keyword evidence="2" id="KW-1133">Transmembrane helix</keyword>
<gene>
    <name evidence="3" type="ORF">QQF73_16600</name>
</gene>
<accession>A0ABT7HGU6</accession>
<dbReference type="Pfam" id="PF19795">
    <property type="entry name" value="DUF6279"/>
    <property type="match status" value="1"/>
</dbReference>